<proteinExistence type="predicted"/>
<feature type="non-terminal residue" evidence="1">
    <location>
        <position position="1"/>
    </location>
</feature>
<dbReference type="EMBL" id="AMCI01002578">
    <property type="protein sequence ID" value="EJX02348.1"/>
    <property type="molecule type" value="Genomic_DNA"/>
</dbReference>
<organism evidence="1">
    <name type="scientific">gut metagenome</name>
    <dbReference type="NCBI Taxonomy" id="749906"/>
    <lineage>
        <taxon>unclassified sequences</taxon>
        <taxon>metagenomes</taxon>
        <taxon>organismal metagenomes</taxon>
    </lineage>
</organism>
<accession>J9GJV5</accession>
<name>J9GJV5_9ZZZZ</name>
<evidence type="ECO:0000313" key="1">
    <source>
        <dbReference type="EMBL" id="EJX02348.1"/>
    </source>
</evidence>
<comment type="caution">
    <text evidence="1">The sequence shown here is derived from an EMBL/GenBank/DDBJ whole genome shotgun (WGS) entry which is preliminary data.</text>
</comment>
<dbReference type="AlphaFoldDB" id="J9GJV5"/>
<protein>
    <submittedName>
        <fullName evidence="1">Uncharacterized protein</fullName>
    </submittedName>
</protein>
<sequence length="48" mass="5540">ALRIWESLSLVGRFLSEGRQRLTPFASQIVIEVFVVIITFEWSITFSP</sequence>
<reference evidence="1" key="1">
    <citation type="journal article" date="2012" name="PLoS ONE">
        <title>Gene sets for utilization of primary and secondary nutrition supplies in the distal gut of endangered iberian lynx.</title>
        <authorList>
            <person name="Alcaide M."/>
            <person name="Messina E."/>
            <person name="Richter M."/>
            <person name="Bargiela R."/>
            <person name="Peplies J."/>
            <person name="Huws S.A."/>
            <person name="Newbold C.J."/>
            <person name="Golyshin P.N."/>
            <person name="Simon M.A."/>
            <person name="Lopez G."/>
            <person name="Yakimov M.M."/>
            <person name="Ferrer M."/>
        </authorList>
    </citation>
    <scope>NUCLEOTIDE SEQUENCE</scope>
</reference>
<gene>
    <name evidence="1" type="ORF">EVA_09545</name>
</gene>